<reference evidence="1" key="1">
    <citation type="submission" date="2018-05" db="EMBL/GenBank/DDBJ databases">
        <authorList>
            <person name="Lanie J.A."/>
            <person name="Ng W.-L."/>
            <person name="Kazmierczak K.M."/>
            <person name="Andrzejewski T.M."/>
            <person name="Davidsen T.M."/>
            <person name="Wayne K.J."/>
            <person name="Tettelin H."/>
            <person name="Glass J.I."/>
            <person name="Rusch D."/>
            <person name="Podicherti R."/>
            <person name="Tsui H.-C.T."/>
            <person name="Winkler M.E."/>
        </authorList>
    </citation>
    <scope>NUCLEOTIDE SEQUENCE</scope>
</reference>
<dbReference type="GO" id="GO:0016810">
    <property type="term" value="F:hydrolase activity, acting on carbon-nitrogen (but not peptide) bonds"/>
    <property type="evidence" value="ECO:0007669"/>
    <property type="project" value="InterPro"/>
</dbReference>
<name>A0A382YA08_9ZZZZ</name>
<evidence type="ECO:0000313" key="1">
    <source>
        <dbReference type="EMBL" id="SVD80113.1"/>
    </source>
</evidence>
<dbReference type="AlphaFoldDB" id="A0A382YA08"/>
<dbReference type="EMBL" id="UINC01174137">
    <property type="protein sequence ID" value="SVD80113.1"/>
    <property type="molecule type" value="Genomic_DNA"/>
</dbReference>
<sequence length="238" mass="26300">MSKIITYFSLFIVCTGLGSGQIKPPDGLRENSPGVWALTGAEVISEPGKVLENATITIRDGLIENVGKEISTPKDASILDMTGKTIYPGFIESWMEIPSDKSTDSGHDNHWNFKIHARSKMSRLYQPDEKKLEALHKLGFTTAHLVPDSGVFRGETALVQLDEAGTVLKSDVAQGIAYEVDGWGSKEYPNSLLGVIALIRQTFLDATWYREAGLQVAQYPQHNQPLKQNRDLDVLGNW</sequence>
<feature type="non-terminal residue" evidence="1">
    <location>
        <position position="238"/>
    </location>
</feature>
<gene>
    <name evidence="1" type="ORF">METZ01_LOCUS432967</name>
</gene>
<protein>
    <recommendedName>
        <fullName evidence="2">Amidohydrolase 3 domain-containing protein</fullName>
    </recommendedName>
</protein>
<accession>A0A382YA08</accession>
<dbReference type="Gene3D" id="2.30.40.10">
    <property type="entry name" value="Urease, subunit C, domain 1"/>
    <property type="match status" value="1"/>
</dbReference>
<dbReference type="Gene3D" id="3.20.20.140">
    <property type="entry name" value="Metal-dependent hydrolases"/>
    <property type="match status" value="1"/>
</dbReference>
<organism evidence="1">
    <name type="scientific">marine metagenome</name>
    <dbReference type="NCBI Taxonomy" id="408172"/>
    <lineage>
        <taxon>unclassified sequences</taxon>
        <taxon>metagenomes</taxon>
        <taxon>ecological metagenomes</taxon>
    </lineage>
</organism>
<dbReference type="InterPro" id="IPR011059">
    <property type="entry name" value="Metal-dep_hydrolase_composite"/>
</dbReference>
<evidence type="ECO:0008006" key="2">
    <source>
        <dbReference type="Google" id="ProtNLM"/>
    </source>
</evidence>
<proteinExistence type="predicted"/>
<dbReference type="SUPFAM" id="SSF51338">
    <property type="entry name" value="Composite domain of metallo-dependent hydrolases"/>
    <property type="match status" value="1"/>
</dbReference>